<keyword evidence="2" id="KW-1185">Reference proteome</keyword>
<evidence type="ECO:0000313" key="2">
    <source>
        <dbReference type="Proteomes" id="UP000051302"/>
    </source>
</evidence>
<dbReference type="EMBL" id="AZFV01000024">
    <property type="protein sequence ID" value="KRM15297.1"/>
    <property type="molecule type" value="Genomic_DNA"/>
</dbReference>
<comment type="caution">
    <text evidence="1">The sequence shown here is derived from an EMBL/GenBank/DDBJ whole genome shotgun (WGS) entry which is preliminary data.</text>
</comment>
<organism evidence="1 2">
    <name type="scientific">Companilactobacillus nantensis DSM 16982</name>
    <dbReference type="NCBI Taxonomy" id="1423774"/>
    <lineage>
        <taxon>Bacteria</taxon>
        <taxon>Bacillati</taxon>
        <taxon>Bacillota</taxon>
        <taxon>Bacilli</taxon>
        <taxon>Lactobacillales</taxon>
        <taxon>Lactobacillaceae</taxon>
        <taxon>Companilactobacillus</taxon>
    </lineage>
</organism>
<accession>A0A0R1WBQ6</accession>
<evidence type="ECO:0000313" key="1">
    <source>
        <dbReference type="EMBL" id="KRM15297.1"/>
    </source>
</evidence>
<dbReference type="AlphaFoldDB" id="A0A0R1WBQ6"/>
<protein>
    <submittedName>
        <fullName evidence="1">Uncharacterized protein</fullName>
    </submittedName>
</protein>
<proteinExistence type="predicted"/>
<dbReference type="PATRIC" id="fig|1423774.3.peg.1356"/>
<name>A0A0R1WBQ6_9LACO</name>
<sequence length="50" mass="5740">MIFQIDNGTVALKKGNDFWNEVKQQDKVYGDLSTGQLDWNSDMGEEVIFD</sequence>
<reference evidence="1 2" key="1">
    <citation type="journal article" date="2015" name="Genome Announc.">
        <title>Expanding the biotechnology potential of lactobacilli through comparative genomics of 213 strains and associated genera.</title>
        <authorList>
            <person name="Sun Z."/>
            <person name="Harris H.M."/>
            <person name="McCann A."/>
            <person name="Guo C."/>
            <person name="Argimon S."/>
            <person name="Zhang W."/>
            <person name="Yang X."/>
            <person name="Jeffery I.B."/>
            <person name="Cooney J.C."/>
            <person name="Kagawa T.F."/>
            <person name="Liu W."/>
            <person name="Song Y."/>
            <person name="Salvetti E."/>
            <person name="Wrobel A."/>
            <person name="Rasinkangas P."/>
            <person name="Parkhill J."/>
            <person name="Rea M.C."/>
            <person name="O'Sullivan O."/>
            <person name="Ritari J."/>
            <person name="Douillard F.P."/>
            <person name="Paul Ross R."/>
            <person name="Yang R."/>
            <person name="Briner A.E."/>
            <person name="Felis G.E."/>
            <person name="de Vos W.M."/>
            <person name="Barrangou R."/>
            <person name="Klaenhammer T.R."/>
            <person name="Caufield P.W."/>
            <person name="Cui Y."/>
            <person name="Zhang H."/>
            <person name="O'Toole P.W."/>
        </authorList>
    </citation>
    <scope>NUCLEOTIDE SEQUENCE [LARGE SCALE GENOMIC DNA]</scope>
    <source>
        <strain evidence="1 2">DSM 16982</strain>
    </source>
</reference>
<dbReference type="Proteomes" id="UP000051302">
    <property type="component" value="Unassembled WGS sequence"/>
</dbReference>
<gene>
    <name evidence="1" type="ORF">FD31_GL001305</name>
</gene>